<dbReference type="EMBL" id="JPKZ01002267">
    <property type="protein sequence ID" value="KHN77563.1"/>
    <property type="molecule type" value="Genomic_DNA"/>
</dbReference>
<protein>
    <submittedName>
        <fullName evidence="1">Uncharacterized protein</fullName>
    </submittedName>
</protein>
<evidence type="ECO:0000313" key="2">
    <source>
        <dbReference type="Proteomes" id="UP000031036"/>
    </source>
</evidence>
<gene>
    <name evidence="1" type="ORF">Tcan_12497</name>
</gene>
<accession>A0A0B2V7P7</accession>
<comment type="caution">
    <text evidence="1">The sequence shown here is derived from an EMBL/GenBank/DDBJ whole genome shotgun (WGS) entry which is preliminary data.</text>
</comment>
<proteinExistence type="predicted"/>
<organism evidence="1 2">
    <name type="scientific">Toxocara canis</name>
    <name type="common">Canine roundworm</name>
    <dbReference type="NCBI Taxonomy" id="6265"/>
    <lineage>
        <taxon>Eukaryota</taxon>
        <taxon>Metazoa</taxon>
        <taxon>Ecdysozoa</taxon>
        <taxon>Nematoda</taxon>
        <taxon>Chromadorea</taxon>
        <taxon>Rhabditida</taxon>
        <taxon>Spirurina</taxon>
        <taxon>Ascaridomorpha</taxon>
        <taxon>Ascaridoidea</taxon>
        <taxon>Toxocaridae</taxon>
        <taxon>Toxocara</taxon>
    </lineage>
</organism>
<reference evidence="1 2" key="1">
    <citation type="submission" date="2014-11" db="EMBL/GenBank/DDBJ databases">
        <title>Genetic blueprint of the zoonotic pathogen Toxocara canis.</title>
        <authorList>
            <person name="Zhu X.-Q."/>
            <person name="Korhonen P.K."/>
            <person name="Cai H."/>
            <person name="Young N.D."/>
            <person name="Nejsum P."/>
            <person name="von Samson-Himmelstjerna G."/>
            <person name="Boag P.R."/>
            <person name="Tan P."/>
            <person name="Li Q."/>
            <person name="Min J."/>
            <person name="Yang Y."/>
            <person name="Wang X."/>
            <person name="Fang X."/>
            <person name="Hall R.S."/>
            <person name="Hofmann A."/>
            <person name="Sternberg P.W."/>
            <person name="Jex A.R."/>
            <person name="Gasser R.B."/>
        </authorList>
    </citation>
    <scope>NUCLEOTIDE SEQUENCE [LARGE SCALE GENOMIC DNA]</scope>
    <source>
        <strain evidence="1">PN_DK_2014</strain>
    </source>
</reference>
<evidence type="ECO:0000313" key="1">
    <source>
        <dbReference type="EMBL" id="KHN77563.1"/>
    </source>
</evidence>
<dbReference type="AlphaFoldDB" id="A0A0B2V7P7"/>
<name>A0A0B2V7P7_TOXCA</name>
<keyword evidence="2" id="KW-1185">Reference proteome</keyword>
<dbReference type="Proteomes" id="UP000031036">
    <property type="component" value="Unassembled WGS sequence"/>
</dbReference>
<sequence>MHNYNQAAGQMHALDISYRKEDAEIWIETDVLSDINVGNPDLCSCEYLDAAIDHIFRMHHSMAPAALSTSLINGTFLDGEHPFLLGDQQKQDRLDIKRANGQRFASAHIFSK</sequence>